<dbReference type="Pfam" id="PF11017">
    <property type="entry name" value="DUF2855"/>
    <property type="match status" value="1"/>
</dbReference>
<proteinExistence type="predicted"/>
<dbReference type="Proteomes" id="UP000663671">
    <property type="component" value="Chromosome 2"/>
</dbReference>
<dbReference type="OrthoDB" id="192702at2759"/>
<sequence>MAYPQPAPRELDDRKCALRGTDCSGHLEIGTATIEPRLDKYGWFEGQAREGLKIGKFWELGCRLLCTEPRGEKFYSSDNWNPNFWDILVNKPATLDFSEKGISRKSESCFWNCENCPCNSEVNHEFKASTGNRRWNLAIAVKRSNKHSWPGPVAMLTNFEHLKLSRVRLPAHWNSASRLALSPSTVVDGKFRETSPHRAKQFPIYNEYLTFSPAQASVLSDKRLAWDALLKLPLSLAHRLNYYVFAWNEVGLAPPSTLVLGPTPPPPWTMEEANITDAVVIILAASGKIAVVFAHQLKFTQPAGSQPRKIIAVTSQTSRAFVEATGFHDLVCPYDDIETEAAPDVLASTLDTSTKVVSRRWLPQNECARIWLKNIALGMVQVNASDIFEEAVKKVGRKELEKKFAKILGEFLDVGGIPGLSMKMQQGMGAVAEGWDALCSGDPGPETGLMFKID</sequence>
<dbReference type="EMBL" id="CP069109">
    <property type="protein sequence ID" value="QSS58371.1"/>
    <property type="molecule type" value="Genomic_DNA"/>
</dbReference>
<organism evidence="1 2">
    <name type="scientific">Ajellomyces capsulatus</name>
    <name type="common">Darling's disease fungus</name>
    <name type="synonym">Histoplasma capsulatum</name>
    <dbReference type="NCBI Taxonomy" id="5037"/>
    <lineage>
        <taxon>Eukaryota</taxon>
        <taxon>Fungi</taxon>
        <taxon>Dikarya</taxon>
        <taxon>Ascomycota</taxon>
        <taxon>Pezizomycotina</taxon>
        <taxon>Eurotiomycetes</taxon>
        <taxon>Eurotiomycetidae</taxon>
        <taxon>Onygenales</taxon>
        <taxon>Ajellomycetaceae</taxon>
        <taxon>Histoplasma</taxon>
    </lineage>
</organism>
<accession>A0A8A1LX63</accession>
<evidence type="ECO:0000313" key="2">
    <source>
        <dbReference type="Proteomes" id="UP000663671"/>
    </source>
</evidence>
<dbReference type="VEuPathDB" id="FungiDB:I7I51_07795"/>
<reference evidence="1" key="1">
    <citation type="submission" date="2021-01" db="EMBL/GenBank/DDBJ databases">
        <title>Chromosome-level genome assembly of a human fungal pathogen reveals clustering of transcriptionally co-regulated genes.</title>
        <authorList>
            <person name="Voorhies M."/>
            <person name="Cohen S."/>
            <person name="Shea T.P."/>
            <person name="Petrus S."/>
            <person name="Munoz J.F."/>
            <person name="Poplawski S."/>
            <person name="Goldman W.E."/>
            <person name="Michael T."/>
            <person name="Cuomo C.A."/>
            <person name="Sil A."/>
            <person name="Beyhan S."/>
        </authorList>
    </citation>
    <scope>NUCLEOTIDE SEQUENCE</scope>
    <source>
        <strain evidence="1">WU24</strain>
    </source>
</reference>
<gene>
    <name evidence="1" type="ORF">I7I51_07795</name>
</gene>
<name>A0A8A1LX63_AJECA</name>
<evidence type="ECO:0000313" key="1">
    <source>
        <dbReference type="EMBL" id="QSS58371.1"/>
    </source>
</evidence>
<protein>
    <submittedName>
        <fullName evidence="1">DUF2855 domain-containing protein</fullName>
    </submittedName>
</protein>
<dbReference type="AlphaFoldDB" id="A0A8A1LX63"/>
<dbReference type="InterPro" id="IPR021276">
    <property type="entry name" value="DUF2855"/>
</dbReference>